<gene>
    <name evidence="5" type="primary">groEL</name>
    <name evidence="5" type="ORF">E6K80_06020</name>
</gene>
<dbReference type="InterPro" id="IPR001844">
    <property type="entry name" value="Cpn60/GroEL"/>
</dbReference>
<name>A0A538U602_UNCEI</name>
<feature type="non-terminal residue" evidence="5">
    <location>
        <position position="146"/>
    </location>
</feature>
<dbReference type="InterPro" id="IPR002423">
    <property type="entry name" value="Cpn60/GroEL/TCP-1"/>
</dbReference>
<evidence type="ECO:0000256" key="4">
    <source>
        <dbReference type="ARBA" id="ARBA00023186"/>
    </source>
</evidence>
<keyword evidence="4" id="KW-0143">Chaperone</keyword>
<dbReference type="GO" id="GO:0140662">
    <property type="term" value="F:ATP-dependent protein folding chaperone"/>
    <property type="evidence" value="ECO:0007669"/>
    <property type="project" value="InterPro"/>
</dbReference>
<dbReference type="InterPro" id="IPR017998">
    <property type="entry name" value="Chaperone_TCP-1"/>
</dbReference>
<keyword evidence="3" id="KW-0067">ATP-binding</keyword>
<dbReference type="AlphaFoldDB" id="A0A538U602"/>
<dbReference type="GO" id="GO:0042026">
    <property type="term" value="P:protein refolding"/>
    <property type="evidence" value="ECO:0007669"/>
    <property type="project" value="InterPro"/>
</dbReference>
<dbReference type="InterPro" id="IPR027410">
    <property type="entry name" value="TCP-1-like_intermed_sf"/>
</dbReference>
<dbReference type="Gene3D" id="1.10.560.10">
    <property type="entry name" value="GroEL-like equatorial domain"/>
    <property type="match status" value="1"/>
</dbReference>
<dbReference type="EMBL" id="VBPA01000133">
    <property type="protein sequence ID" value="TMQ71321.1"/>
    <property type="molecule type" value="Genomic_DNA"/>
</dbReference>
<sequence length="146" mass="15856">MAAKQLLFSEQARAQILAGVEQLARAVKVTLGPRGRNVVLDKKWGSPTVTKDGVTVAKEIELDEPYQNMGAQMVREVASKTSDVAGDGTTTATVLAESIFREGLKNVTAGTSPMYIKRGIDKAVEVVVAELRKLSREVKENKEIEQ</sequence>
<organism evidence="5 6">
    <name type="scientific">Eiseniibacteriota bacterium</name>
    <dbReference type="NCBI Taxonomy" id="2212470"/>
    <lineage>
        <taxon>Bacteria</taxon>
        <taxon>Candidatus Eiseniibacteriota</taxon>
    </lineage>
</organism>
<evidence type="ECO:0000256" key="3">
    <source>
        <dbReference type="ARBA" id="ARBA00022840"/>
    </source>
</evidence>
<dbReference type="Gene3D" id="3.30.260.10">
    <property type="entry name" value="TCP-1-like chaperonin intermediate domain"/>
    <property type="match status" value="1"/>
</dbReference>
<dbReference type="PRINTS" id="PR00304">
    <property type="entry name" value="TCOMPLEXTCP1"/>
</dbReference>
<protein>
    <submittedName>
        <fullName evidence="5">Chaperonin GroEL</fullName>
    </submittedName>
</protein>
<evidence type="ECO:0000256" key="1">
    <source>
        <dbReference type="ARBA" id="ARBA00006607"/>
    </source>
</evidence>
<evidence type="ECO:0000313" key="5">
    <source>
        <dbReference type="EMBL" id="TMQ71321.1"/>
    </source>
</evidence>
<comment type="caution">
    <text evidence="5">The sequence shown here is derived from an EMBL/GenBank/DDBJ whole genome shotgun (WGS) entry which is preliminary data.</text>
</comment>
<dbReference type="GO" id="GO:0005524">
    <property type="term" value="F:ATP binding"/>
    <property type="evidence" value="ECO:0007669"/>
    <property type="project" value="UniProtKB-KW"/>
</dbReference>
<dbReference type="PANTHER" id="PTHR45633">
    <property type="entry name" value="60 KDA HEAT SHOCK PROTEIN, MITOCHONDRIAL"/>
    <property type="match status" value="1"/>
</dbReference>
<dbReference type="InterPro" id="IPR027413">
    <property type="entry name" value="GROEL-like_equatorial_sf"/>
</dbReference>
<proteinExistence type="inferred from homology"/>
<accession>A0A538U602</accession>
<comment type="similarity">
    <text evidence="1">Belongs to the chaperonin (HSP60) family.</text>
</comment>
<reference evidence="5 6" key="1">
    <citation type="journal article" date="2019" name="Nat. Microbiol.">
        <title>Mediterranean grassland soil C-N compound turnover is dependent on rainfall and depth, and is mediated by genomically divergent microorganisms.</title>
        <authorList>
            <person name="Diamond S."/>
            <person name="Andeer P.F."/>
            <person name="Li Z."/>
            <person name="Crits-Christoph A."/>
            <person name="Burstein D."/>
            <person name="Anantharaman K."/>
            <person name="Lane K.R."/>
            <person name="Thomas B.C."/>
            <person name="Pan C."/>
            <person name="Northen T.R."/>
            <person name="Banfield J.F."/>
        </authorList>
    </citation>
    <scope>NUCLEOTIDE SEQUENCE [LARGE SCALE GENOMIC DNA]</scope>
    <source>
        <strain evidence="5">WS_10</strain>
    </source>
</reference>
<keyword evidence="2" id="KW-0547">Nucleotide-binding</keyword>
<dbReference type="SUPFAM" id="SSF48592">
    <property type="entry name" value="GroEL equatorial domain-like"/>
    <property type="match status" value="1"/>
</dbReference>
<evidence type="ECO:0000313" key="6">
    <source>
        <dbReference type="Proteomes" id="UP000319836"/>
    </source>
</evidence>
<dbReference type="Proteomes" id="UP000319836">
    <property type="component" value="Unassembled WGS sequence"/>
</dbReference>
<evidence type="ECO:0000256" key="2">
    <source>
        <dbReference type="ARBA" id="ARBA00022741"/>
    </source>
</evidence>
<dbReference type="Pfam" id="PF00118">
    <property type="entry name" value="Cpn60_TCP1"/>
    <property type="match status" value="1"/>
</dbReference>